<dbReference type="SMART" id="SM00327">
    <property type="entry name" value="VWA"/>
    <property type="match status" value="1"/>
</dbReference>
<dbReference type="Gene3D" id="3.40.50.410">
    <property type="entry name" value="von Willebrand factor, type A domain"/>
    <property type="match status" value="1"/>
</dbReference>
<organism evidence="3 4">
    <name type="scientific">Domibacillus enclensis</name>
    <dbReference type="NCBI Taxonomy" id="1017273"/>
    <lineage>
        <taxon>Bacteria</taxon>
        <taxon>Bacillati</taxon>
        <taxon>Bacillota</taxon>
        <taxon>Bacilli</taxon>
        <taxon>Bacillales</taxon>
        <taxon>Bacillaceae</taxon>
        <taxon>Domibacillus</taxon>
    </lineage>
</organism>
<feature type="domain" description="VWFA" evidence="2">
    <location>
        <begin position="434"/>
        <end position="627"/>
    </location>
</feature>
<dbReference type="InterPro" id="IPR036465">
    <property type="entry name" value="vWFA_dom_sf"/>
</dbReference>
<evidence type="ECO:0000256" key="1">
    <source>
        <dbReference type="SAM" id="MobiDB-lite"/>
    </source>
</evidence>
<keyword evidence="4" id="KW-1185">Reference proteome</keyword>
<proteinExistence type="predicted"/>
<dbReference type="PROSITE" id="PS50234">
    <property type="entry name" value="VWFA"/>
    <property type="match status" value="1"/>
</dbReference>
<evidence type="ECO:0000259" key="2">
    <source>
        <dbReference type="PROSITE" id="PS50234"/>
    </source>
</evidence>
<gene>
    <name evidence="3" type="ORF">B1B05_01025</name>
</gene>
<sequence>MERFIQFNDETVNSALWMELSDLAAALAQNGEVKVEFGPLSYWQKDPAVLYVSHFWHHRTKMEETAGMKTDIYLRAIGTANWTNEETVQFFTSKYKDSFSRQLLAAAEDIRLETLCTELRPGTAEAFKQRKKMLRRFHQEQLNVNKSKGFFLDAVFNALFVLWQADAPFEWSDIYPPVDSARPFIDRTARSLFDARSTADVVRIVRDIADVLEELDLRKMVNTYSHLPDYRVQEEENAVDPGRRQDPLANNDEQEEGENEQFDEQFSTWHRESEETRGTFMQFDLDQGTKTPMMGNTAREGEEGDAALASVQGQSKKTSREQYNRLLAERRDAEMAADETRYGKENIGAVAIDEKARDATEEEKEAYRLFKNETEPAVQTLKRIIEKSIEKKRNSPQDNLLTGRLGRKLTRYFTDENPRLFYKKQAASTEIDAAFYLLIDSSASMYDKMDDVKKSAVLFHETLASLRVAHEIKGFWEDTASLSKEVKPNHFLTVVPFDTSSQSGSGYSIMQLRPEEDNRDGFAIRKAVEALERRSEQRKFLLVFSDGEPSAADYEKNGVLDTHEAVLLARKKGLTVFNLFIGDEALNEARQETMKTIYGHGAIMVPDVGDLPHVLTPMLKKLLFDSI</sequence>
<dbReference type="PANTHER" id="PTHR41248:SF1">
    <property type="entry name" value="NORD PROTEIN"/>
    <property type="match status" value="1"/>
</dbReference>
<feature type="region of interest" description="Disordered" evidence="1">
    <location>
        <begin position="231"/>
        <end position="266"/>
    </location>
</feature>
<reference evidence="4" key="1">
    <citation type="submission" date="2017-03" db="EMBL/GenBank/DDBJ databases">
        <title>Bacillus sp. V-88(T) DSM27956, whole genome shotgun sequencing project.</title>
        <authorList>
            <person name="Dastager S.G."/>
            <person name="Neurgaonkar P.S."/>
            <person name="Dharne M.S."/>
        </authorList>
    </citation>
    <scope>NUCLEOTIDE SEQUENCE [LARGE SCALE GENOMIC DNA]</scope>
    <source>
        <strain evidence="4">DSM 25145</strain>
    </source>
</reference>
<dbReference type="InterPro" id="IPR051928">
    <property type="entry name" value="NorD/CobT"/>
</dbReference>
<evidence type="ECO:0000313" key="3">
    <source>
        <dbReference type="EMBL" id="OXS80650.1"/>
    </source>
</evidence>
<feature type="compositionally biased region" description="Acidic residues" evidence="1">
    <location>
        <begin position="252"/>
        <end position="263"/>
    </location>
</feature>
<dbReference type="InterPro" id="IPR002035">
    <property type="entry name" value="VWF_A"/>
</dbReference>
<name>A0ABX4EF41_9BACI</name>
<comment type="caution">
    <text evidence="3">The sequence shown here is derived from an EMBL/GenBank/DDBJ whole genome shotgun (WGS) entry which is preliminary data.</text>
</comment>
<dbReference type="CDD" id="cd01454">
    <property type="entry name" value="vWA_norD_type"/>
    <property type="match status" value="1"/>
</dbReference>
<evidence type="ECO:0000313" key="4">
    <source>
        <dbReference type="Proteomes" id="UP000215545"/>
    </source>
</evidence>
<dbReference type="EMBL" id="MWSK01000001">
    <property type="protein sequence ID" value="OXS80650.1"/>
    <property type="molecule type" value="Genomic_DNA"/>
</dbReference>
<dbReference type="RefSeq" id="WP_052698368.1">
    <property type="nucleotide sequence ID" value="NZ_FTLX01000001.1"/>
</dbReference>
<dbReference type="SUPFAM" id="SSF53300">
    <property type="entry name" value="vWA-like"/>
    <property type="match status" value="1"/>
</dbReference>
<protein>
    <recommendedName>
        <fullName evidence="2">VWFA domain-containing protein</fullName>
    </recommendedName>
</protein>
<dbReference type="Proteomes" id="UP000215545">
    <property type="component" value="Unassembled WGS sequence"/>
</dbReference>
<dbReference type="PANTHER" id="PTHR41248">
    <property type="entry name" value="NORD PROTEIN"/>
    <property type="match status" value="1"/>
</dbReference>
<accession>A0ABX4EF41</accession>